<evidence type="ECO:0000256" key="1">
    <source>
        <dbReference type="SAM" id="Phobius"/>
    </source>
</evidence>
<dbReference type="Gramene" id="TuG1812G0600001549.01.T02">
    <property type="protein sequence ID" value="TuG1812G0600001549.01.T02.cds248171"/>
    <property type="gene ID" value="TuG1812G0600001549.01"/>
</dbReference>
<reference evidence="2" key="3">
    <citation type="submission" date="2022-06" db="UniProtKB">
        <authorList>
            <consortium name="EnsemblPlants"/>
        </authorList>
    </citation>
    <scope>IDENTIFICATION</scope>
</reference>
<protein>
    <submittedName>
        <fullName evidence="2">Uncharacterized protein</fullName>
    </submittedName>
</protein>
<dbReference type="EnsemblPlants" id="TuG1812G0600001549.01.T02">
    <property type="protein sequence ID" value="TuG1812G0600001549.01.T02.cds248171"/>
    <property type="gene ID" value="TuG1812G0600001549.01"/>
</dbReference>
<keyword evidence="1" id="KW-0812">Transmembrane</keyword>
<accession>A0A8R7URI7</accession>
<proteinExistence type="predicted"/>
<sequence length="58" mass="6716">MVTLPTNLPEHEFLADLEPLGPSRMKLLSYHLRFVLLPFCIFKSNLVILIQNQNYISS</sequence>
<organism evidence="2 3">
    <name type="scientific">Triticum urartu</name>
    <name type="common">Red wild einkorn</name>
    <name type="synonym">Crithodium urartu</name>
    <dbReference type="NCBI Taxonomy" id="4572"/>
    <lineage>
        <taxon>Eukaryota</taxon>
        <taxon>Viridiplantae</taxon>
        <taxon>Streptophyta</taxon>
        <taxon>Embryophyta</taxon>
        <taxon>Tracheophyta</taxon>
        <taxon>Spermatophyta</taxon>
        <taxon>Magnoliopsida</taxon>
        <taxon>Liliopsida</taxon>
        <taxon>Poales</taxon>
        <taxon>Poaceae</taxon>
        <taxon>BOP clade</taxon>
        <taxon>Pooideae</taxon>
        <taxon>Triticodae</taxon>
        <taxon>Triticeae</taxon>
        <taxon>Triticinae</taxon>
        <taxon>Triticum</taxon>
    </lineage>
</organism>
<dbReference type="AlphaFoldDB" id="A0A8R7URI7"/>
<keyword evidence="1" id="KW-0472">Membrane</keyword>
<dbReference type="Proteomes" id="UP000015106">
    <property type="component" value="Chromosome 6"/>
</dbReference>
<evidence type="ECO:0000313" key="3">
    <source>
        <dbReference type="Proteomes" id="UP000015106"/>
    </source>
</evidence>
<reference evidence="2" key="2">
    <citation type="submission" date="2018-03" db="EMBL/GenBank/DDBJ databases">
        <title>The Triticum urartu genome reveals the dynamic nature of wheat genome evolution.</title>
        <authorList>
            <person name="Ling H."/>
            <person name="Ma B."/>
            <person name="Shi X."/>
            <person name="Liu H."/>
            <person name="Dong L."/>
            <person name="Sun H."/>
            <person name="Cao Y."/>
            <person name="Gao Q."/>
            <person name="Zheng S."/>
            <person name="Li Y."/>
            <person name="Yu Y."/>
            <person name="Du H."/>
            <person name="Qi M."/>
            <person name="Li Y."/>
            <person name="Yu H."/>
            <person name="Cui Y."/>
            <person name="Wang N."/>
            <person name="Chen C."/>
            <person name="Wu H."/>
            <person name="Zhao Y."/>
            <person name="Zhang J."/>
            <person name="Li Y."/>
            <person name="Zhou W."/>
            <person name="Zhang B."/>
            <person name="Hu W."/>
            <person name="Eijk M."/>
            <person name="Tang J."/>
            <person name="Witsenboer H."/>
            <person name="Zhao S."/>
            <person name="Li Z."/>
            <person name="Zhang A."/>
            <person name="Wang D."/>
            <person name="Liang C."/>
        </authorList>
    </citation>
    <scope>NUCLEOTIDE SEQUENCE [LARGE SCALE GENOMIC DNA]</scope>
    <source>
        <strain evidence="2">cv. G1812</strain>
    </source>
</reference>
<reference evidence="3" key="1">
    <citation type="journal article" date="2013" name="Nature">
        <title>Draft genome of the wheat A-genome progenitor Triticum urartu.</title>
        <authorList>
            <person name="Ling H.Q."/>
            <person name="Zhao S."/>
            <person name="Liu D."/>
            <person name="Wang J."/>
            <person name="Sun H."/>
            <person name="Zhang C."/>
            <person name="Fan H."/>
            <person name="Li D."/>
            <person name="Dong L."/>
            <person name="Tao Y."/>
            <person name="Gao C."/>
            <person name="Wu H."/>
            <person name="Li Y."/>
            <person name="Cui Y."/>
            <person name="Guo X."/>
            <person name="Zheng S."/>
            <person name="Wang B."/>
            <person name="Yu K."/>
            <person name="Liang Q."/>
            <person name="Yang W."/>
            <person name="Lou X."/>
            <person name="Chen J."/>
            <person name="Feng M."/>
            <person name="Jian J."/>
            <person name="Zhang X."/>
            <person name="Luo G."/>
            <person name="Jiang Y."/>
            <person name="Liu J."/>
            <person name="Wang Z."/>
            <person name="Sha Y."/>
            <person name="Zhang B."/>
            <person name="Wu H."/>
            <person name="Tang D."/>
            <person name="Shen Q."/>
            <person name="Xue P."/>
            <person name="Zou S."/>
            <person name="Wang X."/>
            <person name="Liu X."/>
            <person name="Wang F."/>
            <person name="Yang Y."/>
            <person name="An X."/>
            <person name="Dong Z."/>
            <person name="Zhang K."/>
            <person name="Zhang X."/>
            <person name="Luo M.C."/>
            <person name="Dvorak J."/>
            <person name="Tong Y."/>
            <person name="Wang J."/>
            <person name="Yang H."/>
            <person name="Li Z."/>
            <person name="Wang D."/>
            <person name="Zhang A."/>
            <person name="Wang J."/>
        </authorList>
    </citation>
    <scope>NUCLEOTIDE SEQUENCE</scope>
    <source>
        <strain evidence="3">cv. G1812</strain>
    </source>
</reference>
<keyword evidence="1" id="KW-1133">Transmembrane helix</keyword>
<feature type="transmembrane region" description="Helical" evidence="1">
    <location>
        <begin position="30"/>
        <end position="50"/>
    </location>
</feature>
<evidence type="ECO:0000313" key="2">
    <source>
        <dbReference type="EnsemblPlants" id="TuG1812G0600001549.01.T02.cds248171"/>
    </source>
</evidence>
<keyword evidence="3" id="KW-1185">Reference proteome</keyword>
<name>A0A8R7URI7_TRIUA</name>